<protein>
    <submittedName>
        <fullName evidence="1">Uncharacterized protein</fullName>
    </submittedName>
</protein>
<evidence type="ECO:0000313" key="1">
    <source>
        <dbReference type="EMBL" id="SPH17904.1"/>
    </source>
</evidence>
<organism evidence="1 2">
    <name type="scientific">Albidovulum aquaemixtae</name>
    <dbReference type="NCBI Taxonomy" id="1542388"/>
    <lineage>
        <taxon>Bacteria</taxon>
        <taxon>Pseudomonadati</taxon>
        <taxon>Pseudomonadota</taxon>
        <taxon>Alphaproteobacteria</taxon>
        <taxon>Rhodobacterales</taxon>
        <taxon>Paracoccaceae</taxon>
        <taxon>Albidovulum</taxon>
    </lineage>
</organism>
<keyword evidence="2" id="KW-1185">Reference proteome</keyword>
<gene>
    <name evidence="1" type="ORF">DEA8626_01432</name>
</gene>
<dbReference type="AlphaFoldDB" id="A0A2R8B5N5"/>
<sequence>MSEPDKFSYHEALHMSSFFARAVEEELVDHPAVQAHPEWQALAEKACEALNDLYQAIGKKED</sequence>
<dbReference type="EMBL" id="OMOQ01000001">
    <property type="protein sequence ID" value="SPH17904.1"/>
    <property type="molecule type" value="Genomic_DNA"/>
</dbReference>
<dbReference type="OrthoDB" id="8294308at2"/>
<name>A0A2R8B5N5_9RHOB</name>
<evidence type="ECO:0000313" key="2">
    <source>
        <dbReference type="Proteomes" id="UP000244924"/>
    </source>
</evidence>
<dbReference type="RefSeq" id="WP_108852294.1">
    <property type="nucleotide sequence ID" value="NZ_OMOQ01000001.1"/>
</dbReference>
<dbReference type="Proteomes" id="UP000244924">
    <property type="component" value="Unassembled WGS sequence"/>
</dbReference>
<reference evidence="1 2" key="1">
    <citation type="submission" date="2018-03" db="EMBL/GenBank/DDBJ databases">
        <authorList>
            <person name="Keele B.F."/>
        </authorList>
    </citation>
    <scope>NUCLEOTIDE SEQUENCE [LARGE SCALE GENOMIC DNA]</scope>
    <source>
        <strain evidence="1 2">CECT 8626</strain>
    </source>
</reference>
<accession>A0A2R8B5N5</accession>
<proteinExistence type="predicted"/>